<organism evidence="13 14">
    <name type="scientific">Desulfovibrio subterraneus</name>
    <dbReference type="NCBI Taxonomy" id="2718620"/>
    <lineage>
        <taxon>Bacteria</taxon>
        <taxon>Pseudomonadati</taxon>
        <taxon>Thermodesulfobacteriota</taxon>
        <taxon>Desulfovibrionia</taxon>
        <taxon>Desulfovibrionales</taxon>
        <taxon>Desulfovibrionaceae</taxon>
        <taxon>Desulfovibrio</taxon>
    </lineage>
</organism>
<keyword evidence="5" id="KW-0997">Cell inner membrane</keyword>
<dbReference type="InterPro" id="IPR006371">
    <property type="entry name" value="Polyprenyltransferase_UbiA-li"/>
</dbReference>
<feature type="transmembrane region" description="Helical" evidence="12">
    <location>
        <begin position="161"/>
        <end position="181"/>
    </location>
</feature>
<evidence type="ECO:0000256" key="10">
    <source>
        <dbReference type="ARBA" id="ARBA00023136"/>
    </source>
</evidence>
<evidence type="ECO:0000256" key="11">
    <source>
        <dbReference type="ARBA" id="ARBA00034524"/>
    </source>
</evidence>
<comment type="subcellular location">
    <subcellularLocation>
        <location evidence="2">Membrane</location>
        <topology evidence="2">Multi-pass membrane protein</topology>
    </subcellularLocation>
</comment>
<accession>A0A7J0BH75</accession>
<evidence type="ECO:0000313" key="13">
    <source>
        <dbReference type="EMBL" id="GFM33070.1"/>
    </source>
</evidence>
<dbReference type="GO" id="GO:0008412">
    <property type="term" value="F:4-hydroxybenzoate polyprenyltransferase activity"/>
    <property type="evidence" value="ECO:0007669"/>
    <property type="project" value="UniProtKB-EC"/>
</dbReference>
<evidence type="ECO:0000256" key="5">
    <source>
        <dbReference type="ARBA" id="ARBA00022519"/>
    </source>
</evidence>
<dbReference type="InterPro" id="IPR044878">
    <property type="entry name" value="UbiA_sf"/>
</dbReference>
<evidence type="ECO:0000256" key="7">
    <source>
        <dbReference type="ARBA" id="ARBA00022688"/>
    </source>
</evidence>
<evidence type="ECO:0000256" key="12">
    <source>
        <dbReference type="SAM" id="Phobius"/>
    </source>
</evidence>
<evidence type="ECO:0000256" key="8">
    <source>
        <dbReference type="ARBA" id="ARBA00022692"/>
    </source>
</evidence>
<dbReference type="EMBL" id="BLVO01000013">
    <property type="protein sequence ID" value="GFM33070.1"/>
    <property type="molecule type" value="Genomic_DNA"/>
</dbReference>
<comment type="caution">
    <text evidence="13">The sequence shown here is derived from an EMBL/GenBank/DDBJ whole genome shotgun (WGS) entry which is preliminary data.</text>
</comment>
<dbReference type="FunFam" id="1.20.120.1780:FF:000001">
    <property type="entry name" value="4-hydroxybenzoate octaprenyltransferase"/>
    <property type="match status" value="1"/>
</dbReference>
<dbReference type="NCBIfam" id="TIGR01475">
    <property type="entry name" value="ubiA_other"/>
    <property type="match status" value="1"/>
</dbReference>
<dbReference type="PANTHER" id="PTHR11048:SF28">
    <property type="entry name" value="4-HYDROXYBENZOATE POLYPRENYLTRANSFERASE, MITOCHONDRIAL"/>
    <property type="match status" value="1"/>
</dbReference>
<evidence type="ECO:0000256" key="2">
    <source>
        <dbReference type="ARBA" id="ARBA00004141"/>
    </source>
</evidence>
<gene>
    <name evidence="13" type="ORF">DSM101010T_14350</name>
</gene>
<evidence type="ECO:0000256" key="1">
    <source>
        <dbReference type="ARBA" id="ARBA00001946"/>
    </source>
</evidence>
<dbReference type="AlphaFoldDB" id="A0A7J0BH75"/>
<feature type="transmembrane region" description="Helical" evidence="12">
    <location>
        <begin position="81"/>
        <end position="102"/>
    </location>
</feature>
<keyword evidence="10 12" id="KW-0472">Membrane</keyword>
<keyword evidence="6 13" id="KW-0808">Transferase</keyword>
<dbReference type="Proteomes" id="UP000503840">
    <property type="component" value="Unassembled WGS sequence"/>
</dbReference>
<dbReference type="Pfam" id="PF01040">
    <property type="entry name" value="UbiA"/>
    <property type="match status" value="1"/>
</dbReference>
<keyword evidence="9 12" id="KW-1133">Transmembrane helix</keyword>
<protein>
    <recommendedName>
        <fullName evidence="11">4-hydroxybenzoate polyprenyltransferase</fullName>
        <ecNumber evidence="11">2.5.1.39</ecNumber>
    </recommendedName>
</protein>
<dbReference type="EC" id="2.5.1.39" evidence="11"/>
<keyword evidence="14" id="KW-1185">Reference proteome</keyword>
<evidence type="ECO:0000256" key="6">
    <source>
        <dbReference type="ARBA" id="ARBA00022679"/>
    </source>
</evidence>
<feature type="transmembrane region" description="Helical" evidence="12">
    <location>
        <begin position="39"/>
        <end position="60"/>
    </location>
</feature>
<evidence type="ECO:0000256" key="4">
    <source>
        <dbReference type="ARBA" id="ARBA00022475"/>
    </source>
</evidence>
<name>A0A7J0BH75_9BACT</name>
<dbReference type="PANTHER" id="PTHR11048">
    <property type="entry name" value="PRENYLTRANSFERASES"/>
    <property type="match status" value="1"/>
</dbReference>
<dbReference type="InterPro" id="IPR039653">
    <property type="entry name" value="Prenyltransferase"/>
</dbReference>
<dbReference type="Gene3D" id="1.20.120.1780">
    <property type="entry name" value="UbiA prenyltransferase"/>
    <property type="match status" value="1"/>
</dbReference>
<evidence type="ECO:0000256" key="9">
    <source>
        <dbReference type="ARBA" id="ARBA00022989"/>
    </source>
</evidence>
<keyword evidence="4" id="KW-1003">Cell membrane</keyword>
<keyword evidence="8 12" id="KW-0812">Transmembrane</keyword>
<dbReference type="GO" id="GO:0006744">
    <property type="term" value="P:ubiquinone biosynthetic process"/>
    <property type="evidence" value="ECO:0007669"/>
    <property type="project" value="UniProtKB-KW"/>
</dbReference>
<dbReference type="FunFam" id="1.10.357.140:FF:000008">
    <property type="entry name" value="4-hydroxybenzoate octaprenyltransferase"/>
    <property type="match status" value="1"/>
</dbReference>
<feature type="transmembrane region" description="Helical" evidence="12">
    <location>
        <begin position="136"/>
        <end position="155"/>
    </location>
</feature>
<reference evidence="13 14" key="1">
    <citation type="submission" date="2020-05" db="EMBL/GenBank/DDBJ databases">
        <title>Draft genome sequence of Desulfovibrio sp. strain HN2T.</title>
        <authorList>
            <person name="Ueno A."/>
            <person name="Tamazawa S."/>
            <person name="Tamamura S."/>
            <person name="Murakami T."/>
            <person name="Kiyama T."/>
            <person name="Inomata H."/>
            <person name="Amano Y."/>
            <person name="Miyakawa K."/>
            <person name="Tamaki H."/>
            <person name="Naganuma T."/>
            <person name="Kaneko K."/>
        </authorList>
    </citation>
    <scope>NUCLEOTIDE SEQUENCE [LARGE SCALE GENOMIC DNA]</scope>
    <source>
        <strain evidence="13 14">HN2</strain>
    </source>
</reference>
<proteinExistence type="inferred from homology"/>
<evidence type="ECO:0000256" key="3">
    <source>
        <dbReference type="ARBA" id="ARBA00005985"/>
    </source>
</evidence>
<dbReference type="InterPro" id="IPR000537">
    <property type="entry name" value="UbiA_prenyltransferase"/>
</dbReference>
<dbReference type="GO" id="GO:0005886">
    <property type="term" value="C:plasma membrane"/>
    <property type="evidence" value="ECO:0007669"/>
    <property type="project" value="TreeGrafter"/>
</dbReference>
<sequence>MNPLAKFGAVCRMIKIEHSVFALPFAYIGAFMASDGKPAIFTMLLLTVAMVGVRSFAMAFNRVVDLPFDSKNPRTQQRPLVTGEITPAQTWAFIVIMGSIFVLACWGLNPLCLKLAPLALAVSAVYSLLKRFTWICHFWLGGVLALSPLAGWIAVDPQFTVPAVLFFWGIVFWVAGFDIIYSCQDTEFDKSVGLHSVPQHFGLPTALTISSFCHVVTSIMFLMGGWAGGLSWPYFAVWAVVSAVLYWEHSIISAEDMSRVDMAFFTLNGYISVALFIGVLLGIYL</sequence>
<dbReference type="CDD" id="cd13959">
    <property type="entry name" value="PT_UbiA_COQ2"/>
    <property type="match status" value="1"/>
</dbReference>
<dbReference type="RefSeq" id="WP_174404760.1">
    <property type="nucleotide sequence ID" value="NZ_BLVO01000013.1"/>
</dbReference>
<evidence type="ECO:0000313" key="14">
    <source>
        <dbReference type="Proteomes" id="UP000503840"/>
    </source>
</evidence>
<feature type="transmembrane region" description="Helical" evidence="12">
    <location>
        <begin position="264"/>
        <end position="284"/>
    </location>
</feature>
<dbReference type="Gene3D" id="1.10.357.140">
    <property type="entry name" value="UbiA prenyltransferase"/>
    <property type="match status" value="1"/>
</dbReference>
<feature type="transmembrane region" description="Helical" evidence="12">
    <location>
        <begin position="232"/>
        <end position="252"/>
    </location>
</feature>
<feature type="transmembrane region" description="Helical" evidence="12">
    <location>
        <begin position="201"/>
        <end position="226"/>
    </location>
</feature>
<comment type="cofactor">
    <cofactor evidence="1">
        <name>Mg(2+)</name>
        <dbReference type="ChEBI" id="CHEBI:18420"/>
    </cofactor>
</comment>
<comment type="similarity">
    <text evidence="3">Belongs to the UbiA prenyltransferase family.</text>
</comment>
<keyword evidence="7" id="KW-0831">Ubiquinone biosynthesis</keyword>